<dbReference type="AlphaFoldDB" id="X1U974"/>
<organism evidence="2">
    <name type="scientific">marine sediment metagenome</name>
    <dbReference type="NCBI Taxonomy" id="412755"/>
    <lineage>
        <taxon>unclassified sequences</taxon>
        <taxon>metagenomes</taxon>
        <taxon>ecological metagenomes</taxon>
    </lineage>
</organism>
<feature type="domain" description="ThuA-like" evidence="1">
    <location>
        <begin position="69"/>
        <end position="196"/>
    </location>
</feature>
<dbReference type="PANTHER" id="PTHR40469">
    <property type="entry name" value="SECRETED GLYCOSYL HYDROLASE"/>
    <property type="match status" value="1"/>
</dbReference>
<dbReference type="Pfam" id="PF06283">
    <property type="entry name" value="ThuA"/>
    <property type="match status" value="1"/>
</dbReference>
<dbReference type="PANTHER" id="PTHR40469:SF2">
    <property type="entry name" value="GALACTOSE-BINDING DOMAIN-LIKE SUPERFAMILY PROTEIN"/>
    <property type="match status" value="1"/>
</dbReference>
<sequence length="197" mass="21690">MKNRNYIFLCLLASVAFAHIARAAGPTPPDVKAAKMKARNVSAPTDQQIKLIEAAAPDKAPAKPAKPRKVLVWGHTWTHQPNPYAEKALEILARKTGAFEAVISDDPRLLLGDSLRQFDALVMNNIHEREPFLPDDFARLKGEQKAAAQKFDEAVKQSILEYVRSGKGVVGIHAATAAFRNWPEYGDMMGGYYGGHI</sequence>
<comment type="caution">
    <text evidence="2">The sequence shown here is derived from an EMBL/GenBank/DDBJ whole genome shotgun (WGS) entry which is preliminary data.</text>
</comment>
<dbReference type="Gene3D" id="3.40.50.880">
    <property type="match status" value="1"/>
</dbReference>
<dbReference type="InterPro" id="IPR029062">
    <property type="entry name" value="Class_I_gatase-like"/>
</dbReference>
<reference evidence="2" key="1">
    <citation type="journal article" date="2014" name="Front. Microbiol.">
        <title>High frequency of phylogenetically diverse reductive dehalogenase-homologous genes in deep subseafloor sedimentary metagenomes.</title>
        <authorList>
            <person name="Kawai M."/>
            <person name="Futagami T."/>
            <person name="Toyoda A."/>
            <person name="Takaki Y."/>
            <person name="Nishi S."/>
            <person name="Hori S."/>
            <person name="Arai W."/>
            <person name="Tsubouchi T."/>
            <person name="Morono Y."/>
            <person name="Uchiyama I."/>
            <person name="Ito T."/>
            <person name="Fujiyama A."/>
            <person name="Inagaki F."/>
            <person name="Takami H."/>
        </authorList>
    </citation>
    <scope>NUCLEOTIDE SEQUENCE</scope>
    <source>
        <strain evidence="2">Expedition CK06-06</strain>
    </source>
</reference>
<evidence type="ECO:0000313" key="2">
    <source>
        <dbReference type="EMBL" id="GAJ14088.1"/>
    </source>
</evidence>
<feature type="non-terminal residue" evidence="2">
    <location>
        <position position="197"/>
    </location>
</feature>
<dbReference type="SUPFAM" id="SSF52317">
    <property type="entry name" value="Class I glutamine amidotransferase-like"/>
    <property type="match status" value="1"/>
</dbReference>
<protein>
    <recommendedName>
        <fullName evidence="1">ThuA-like domain-containing protein</fullName>
    </recommendedName>
</protein>
<name>X1U974_9ZZZZ</name>
<dbReference type="InterPro" id="IPR029010">
    <property type="entry name" value="ThuA-like"/>
</dbReference>
<accession>X1U974</accession>
<proteinExistence type="predicted"/>
<gene>
    <name evidence="2" type="ORF">S12H4_47895</name>
</gene>
<evidence type="ECO:0000259" key="1">
    <source>
        <dbReference type="Pfam" id="PF06283"/>
    </source>
</evidence>
<dbReference type="EMBL" id="BARW01029868">
    <property type="protein sequence ID" value="GAJ14088.1"/>
    <property type="molecule type" value="Genomic_DNA"/>
</dbReference>